<feature type="region of interest" description="Disordered" evidence="4">
    <location>
        <begin position="104"/>
        <end position="125"/>
    </location>
</feature>
<keyword evidence="3" id="KW-0809">Transit peptide</keyword>
<gene>
    <name evidence="5" type="ORF">HKW66_Vig0129190</name>
</gene>
<dbReference type="GO" id="GO:0006353">
    <property type="term" value="P:DNA-templated transcription termination"/>
    <property type="evidence" value="ECO:0007669"/>
    <property type="project" value="UniProtKB-KW"/>
</dbReference>
<comment type="similarity">
    <text evidence="1">Belongs to the mTERF family.</text>
</comment>
<organism evidence="5 6">
    <name type="scientific">Phaseolus angularis</name>
    <name type="common">Azuki bean</name>
    <name type="synonym">Vigna angularis</name>
    <dbReference type="NCBI Taxonomy" id="3914"/>
    <lineage>
        <taxon>Eukaryota</taxon>
        <taxon>Viridiplantae</taxon>
        <taxon>Streptophyta</taxon>
        <taxon>Embryophyta</taxon>
        <taxon>Tracheophyta</taxon>
        <taxon>Spermatophyta</taxon>
        <taxon>Magnoliopsida</taxon>
        <taxon>eudicotyledons</taxon>
        <taxon>Gunneridae</taxon>
        <taxon>Pentapetalae</taxon>
        <taxon>rosids</taxon>
        <taxon>fabids</taxon>
        <taxon>Fabales</taxon>
        <taxon>Fabaceae</taxon>
        <taxon>Papilionoideae</taxon>
        <taxon>50 kb inversion clade</taxon>
        <taxon>NPAAA clade</taxon>
        <taxon>indigoferoid/millettioid clade</taxon>
        <taxon>Phaseoleae</taxon>
        <taxon>Vigna</taxon>
    </lineage>
</organism>
<evidence type="ECO:0000313" key="6">
    <source>
        <dbReference type="Proteomes" id="UP000743370"/>
    </source>
</evidence>
<dbReference type="InterPro" id="IPR038538">
    <property type="entry name" value="MTERF_sf"/>
</dbReference>
<dbReference type="Pfam" id="PF02536">
    <property type="entry name" value="mTERF"/>
    <property type="match status" value="1"/>
</dbReference>
<reference evidence="5 6" key="1">
    <citation type="submission" date="2020-05" db="EMBL/GenBank/DDBJ databases">
        <title>Vigna angularis (adzuki bean) Var. LongXiaoDou No. 4 denovo assembly.</title>
        <authorList>
            <person name="Xiang H."/>
        </authorList>
    </citation>
    <scope>NUCLEOTIDE SEQUENCE [LARGE SCALE GENOMIC DNA]</scope>
    <source>
        <tissue evidence="5">Leaf</tissue>
    </source>
</reference>
<evidence type="ECO:0000256" key="2">
    <source>
        <dbReference type="ARBA" id="ARBA00022472"/>
    </source>
</evidence>
<sequence>MNTVICHRLRLSAKLLLYSFPKPSFLFSTTTSDSVSFTPEVALKLSKRLRFNTAQKPDSVISFFQTHGFSAPQIHRILSKCPELIAFLHPASFPLSLGTPDSSVAASKTASSPPSNSSEGSFPPTSELSLFSSPVIGNCHLASNVERLLDAGVAHVGIRHLLSSRSFVLCSNLRTLVEEVKLLGFDPLKVTFAVALEAKSTVSKPLWDAKVDVLKKWGWSEDEVLVAFRKQPKMMHCSMEKLDAVMGFWVGRLGWDRSTLIAYPSLFLFSLEKRALVLQQLLSRGLVKKDASFVTPFVKSDEGFLKKYVRSFTEETPWLLELYQKGQGAS</sequence>
<name>A0A8T0K2J7_PHAAN</name>
<dbReference type="PANTHER" id="PTHR13068">
    <property type="entry name" value="CGI-12 PROTEIN-RELATED"/>
    <property type="match status" value="1"/>
</dbReference>
<keyword evidence="2" id="KW-0806">Transcription termination</keyword>
<dbReference type="Gene3D" id="1.25.70.10">
    <property type="entry name" value="Transcription termination factor 3, mitochondrial"/>
    <property type="match status" value="2"/>
</dbReference>
<keyword evidence="2" id="KW-0804">Transcription</keyword>
<proteinExistence type="inferred from homology"/>
<keyword evidence="2" id="KW-0805">Transcription regulation</keyword>
<evidence type="ECO:0000256" key="1">
    <source>
        <dbReference type="ARBA" id="ARBA00007692"/>
    </source>
</evidence>
<evidence type="ECO:0000256" key="3">
    <source>
        <dbReference type="ARBA" id="ARBA00022946"/>
    </source>
</evidence>
<accession>A0A8T0K2J7</accession>
<feature type="compositionally biased region" description="Low complexity" evidence="4">
    <location>
        <begin position="104"/>
        <end position="124"/>
    </location>
</feature>
<dbReference type="AlphaFoldDB" id="A0A8T0K2J7"/>
<protein>
    <submittedName>
        <fullName evidence="5">Uncharacterized protein</fullName>
    </submittedName>
</protein>
<dbReference type="EMBL" id="JABFOF010000007">
    <property type="protein sequence ID" value="KAG2391320.1"/>
    <property type="molecule type" value="Genomic_DNA"/>
</dbReference>
<dbReference type="InterPro" id="IPR003690">
    <property type="entry name" value="MTERF"/>
</dbReference>
<dbReference type="Proteomes" id="UP000743370">
    <property type="component" value="Unassembled WGS sequence"/>
</dbReference>
<comment type="caution">
    <text evidence="5">The sequence shown here is derived from an EMBL/GenBank/DDBJ whole genome shotgun (WGS) entry which is preliminary data.</text>
</comment>
<dbReference type="PANTHER" id="PTHR13068:SF172">
    <property type="entry name" value="TRANSCRIPTION TERMINATION FACTOR FAMILY PROTEIN"/>
    <property type="match status" value="1"/>
</dbReference>
<dbReference type="GO" id="GO:0003676">
    <property type="term" value="F:nucleic acid binding"/>
    <property type="evidence" value="ECO:0007669"/>
    <property type="project" value="InterPro"/>
</dbReference>
<evidence type="ECO:0000256" key="4">
    <source>
        <dbReference type="SAM" id="MobiDB-lite"/>
    </source>
</evidence>
<evidence type="ECO:0000313" key="5">
    <source>
        <dbReference type="EMBL" id="KAG2391320.1"/>
    </source>
</evidence>